<evidence type="ECO:0000313" key="3">
    <source>
        <dbReference type="EMBL" id="KAF8673555.1"/>
    </source>
</evidence>
<dbReference type="Proteomes" id="UP000636709">
    <property type="component" value="Unassembled WGS sequence"/>
</dbReference>
<dbReference type="OrthoDB" id="609232at2759"/>
<dbReference type="PANTHER" id="PTHR46477">
    <property type="entry name" value="CYSTEINE/HISTIDINE-RICH C1 DOMAIN FAMILY PROTEIN"/>
    <property type="match status" value="1"/>
</dbReference>
<dbReference type="Pfam" id="PF03107">
    <property type="entry name" value="C1_2"/>
    <property type="match status" value="1"/>
</dbReference>
<evidence type="ECO:0000256" key="1">
    <source>
        <dbReference type="ARBA" id="ARBA00022737"/>
    </source>
</evidence>
<dbReference type="InterPro" id="IPR004146">
    <property type="entry name" value="DC1"/>
</dbReference>
<proteinExistence type="predicted"/>
<reference evidence="3" key="1">
    <citation type="submission" date="2020-07" db="EMBL/GenBank/DDBJ databases">
        <title>Genome sequence and genetic diversity analysis of an under-domesticated orphan crop, white fonio (Digitaria exilis).</title>
        <authorList>
            <person name="Bennetzen J.L."/>
            <person name="Chen S."/>
            <person name="Ma X."/>
            <person name="Wang X."/>
            <person name="Yssel A.E.J."/>
            <person name="Chaluvadi S.R."/>
            <person name="Johnson M."/>
            <person name="Gangashetty P."/>
            <person name="Hamidou F."/>
            <person name="Sanogo M.D."/>
            <person name="Zwaenepoel A."/>
            <person name="Wallace J."/>
            <person name="Van De Peer Y."/>
            <person name="Van Deynze A."/>
        </authorList>
    </citation>
    <scope>NUCLEOTIDE SEQUENCE</scope>
    <source>
        <tissue evidence="3">Leaves</tissue>
    </source>
</reference>
<dbReference type="PANTHER" id="PTHR46477:SF21">
    <property type="entry name" value="CYSTEINE_HISTIDINE-RICH C1 DOMAIN FAMILY PROTEIN"/>
    <property type="match status" value="1"/>
</dbReference>
<keyword evidence="4" id="KW-1185">Reference proteome</keyword>
<dbReference type="EMBL" id="JACEFO010002205">
    <property type="protein sequence ID" value="KAF8673555.1"/>
    <property type="molecule type" value="Genomic_DNA"/>
</dbReference>
<gene>
    <name evidence="3" type="ORF">HU200_048638</name>
</gene>
<dbReference type="AlphaFoldDB" id="A0A835EBW1"/>
<name>A0A835EBW1_9POAL</name>
<organism evidence="3 4">
    <name type="scientific">Digitaria exilis</name>
    <dbReference type="NCBI Taxonomy" id="1010633"/>
    <lineage>
        <taxon>Eukaryota</taxon>
        <taxon>Viridiplantae</taxon>
        <taxon>Streptophyta</taxon>
        <taxon>Embryophyta</taxon>
        <taxon>Tracheophyta</taxon>
        <taxon>Spermatophyta</taxon>
        <taxon>Magnoliopsida</taxon>
        <taxon>Liliopsida</taxon>
        <taxon>Poales</taxon>
        <taxon>Poaceae</taxon>
        <taxon>PACMAD clade</taxon>
        <taxon>Panicoideae</taxon>
        <taxon>Panicodae</taxon>
        <taxon>Paniceae</taxon>
        <taxon>Anthephorinae</taxon>
        <taxon>Digitaria</taxon>
    </lineage>
</organism>
<dbReference type="SUPFAM" id="SSF57889">
    <property type="entry name" value="Cysteine-rich domain"/>
    <property type="match status" value="1"/>
</dbReference>
<protein>
    <recommendedName>
        <fullName evidence="2">DC1 domain-containing protein</fullName>
    </recommendedName>
</protein>
<keyword evidence="1" id="KW-0677">Repeat</keyword>
<sequence length="252" mass="27158">MHEAPPAVISHPAHPAHMLTLVTITTAAGDPLFRCDGCKELGSGTGRRYRCAAGDEGCDFDLHTCCALASPTLKNHPLLGDDLAFTLLPDGAPPAAGDAAACVACGGATEGLVYYHWSVDSKKKDLYLHPERPRRVHRVQLCAEAKLRCAVCGEKKEHGHHFFSPGRKLWAYRWCYGGEEGYLHVGCMKKIAVLSWEQDCDVDGGAAVMEASVPIMKGLLLRRREKESERFSNGIEIGNSIAEAVSAAATSS</sequence>
<dbReference type="InterPro" id="IPR046349">
    <property type="entry name" value="C1-like_sf"/>
</dbReference>
<accession>A0A835EBW1</accession>
<comment type="caution">
    <text evidence="3">The sequence shown here is derived from an EMBL/GenBank/DDBJ whole genome shotgun (WGS) entry which is preliminary data.</text>
</comment>
<evidence type="ECO:0000313" key="4">
    <source>
        <dbReference type="Proteomes" id="UP000636709"/>
    </source>
</evidence>
<feature type="domain" description="DC1" evidence="2">
    <location>
        <begin position="13"/>
        <end position="67"/>
    </location>
</feature>
<evidence type="ECO:0000259" key="2">
    <source>
        <dbReference type="Pfam" id="PF03107"/>
    </source>
</evidence>